<evidence type="ECO:0000313" key="2">
    <source>
        <dbReference type="Proteomes" id="UP000309340"/>
    </source>
</evidence>
<dbReference type="AlphaFoldDB" id="A0A4U0W270"/>
<dbReference type="EMBL" id="NAJQ01001586">
    <property type="protein sequence ID" value="TKA56314.1"/>
    <property type="molecule type" value="Genomic_DNA"/>
</dbReference>
<reference evidence="1 2" key="1">
    <citation type="submission" date="2017-03" db="EMBL/GenBank/DDBJ databases">
        <title>Genomes of endolithic fungi from Antarctica.</title>
        <authorList>
            <person name="Coleine C."/>
            <person name="Masonjones S."/>
            <person name="Stajich J.E."/>
        </authorList>
    </citation>
    <scope>NUCLEOTIDE SEQUENCE [LARGE SCALE GENOMIC DNA]</scope>
    <source>
        <strain evidence="1 2">CCFEE 5184</strain>
    </source>
</reference>
<comment type="caution">
    <text evidence="1">The sequence shown here is derived from an EMBL/GenBank/DDBJ whole genome shotgun (WGS) entry which is preliminary data.</text>
</comment>
<dbReference type="Proteomes" id="UP000309340">
    <property type="component" value="Unassembled WGS sequence"/>
</dbReference>
<accession>A0A4U0W270</accession>
<dbReference type="OrthoDB" id="3649779at2759"/>
<evidence type="ECO:0000313" key="1">
    <source>
        <dbReference type="EMBL" id="TKA56314.1"/>
    </source>
</evidence>
<name>A0A4U0W270_9PEZI</name>
<sequence>MLKGKYSKFWHFHRAEAGANLFRHCNIFTPFAGLKGVREDVKIRGDLPQKLIDELTAILTSADVSVTIKKKKAQEDAARQARPKKPDQQRFWREMWDKYAKEGDQGMVDMMEKMMRHSVDSPALMRELMKPLTTQGDLRRSFAPRQPPTTPFASIADADGFTSVTHISDIGMLDGKPVFSTSLSGGAQASRWPDALIGLRVAKMTETAP</sequence>
<organism evidence="1 2">
    <name type="scientific">Friedmanniomyces simplex</name>
    <dbReference type="NCBI Taxonomy" id="329884"/>
    <lineage>
        <taxon>Eukaryota</taxon>
        <taxon>Fungi</taxon>
        <taxon>Dikarya</taxon>
        <taxon>Ascomycota</taxon>
        <taxon>Pezizomycotina</taxon>
        <taxon>Dothideomycetes</taxon>
        <taxon>Dothideomycetidae</taxon>
        <taxon>Mycosphaerellales</taxon>
        <taxon>Teratosphaeriaceae</taxon>
        <taxon>Friedmanniomyces</taxon>
    </lineage>
</organism>
<proteinExistence type="predicted"/>
<protein>
    <submittedName>
        <fullName evidence="1">Uncharacterized protein</fullName>
    </submittedName>
</protein>
<gene>
    <name evidence="1" type="ORF">B0A55_12480</name>
</gene>
<keyword evidence="2" id="KW-1185">Reference proteome</keyword>